<organism evidence="1 2">
    <name type="scientific">Paenalkalicoccus suaedae</name>
    <dbReference type="NCBI Taxonomy" id="2592382"/>
    <lineage>
        <taxon>Bacteria</taxon>
        <taxon>Bacillati</taxon>
        <taxon>Bacillota</taxon>
        <taxon>Bacilli</taxon>
        <taxon>Bacillales</taxon>
        <taxon>Bacillaceae</taxon>
        <taxon>Paenalkalicoccus</taxon>
    </lineage>
</organism>
<name>A0A859FDG9_9BACI</name>
<dbReference type="KEGG" id="psua:FLK61_30905"/>
<evidence type="ECO:0000313" key="1">
    <source>
        <dbReference type="EMBL" id="QKS71127.1"/>
    </source>
</evidence>
<dbReference type="SUPFAM" id="SSF54403">
    <property type="entry name" value="Cystatin/monellin"/>
    <property type="match status" value="1"/>
</dbReference>
<gene>
    <name evidence="1" type="ORF">FLK61_30905</name>
</gene>
<evidence type="ECO:0008006" key="3">
    <source>
        <dbReference type="Google" id="ProtNLM"/>
    </source>
</evidence>
<accession>A0A859FDG9</accession>
<sequence length="196" mass="22094">MKAWIIAIAIILVVLVGAGVYSTFNLANSPLEARENEALRLAQASYEIDEVTDIVFYHGTTPYQVIDAVVAGEPTYIWVEELIDETDEDIEIQDNMDNEVSNEVEEANEEASLEEAEQREPTIFAFAHADGLTAEEALERVDADIMEVRSVKLGAISSVPIYEIHYEDSQNRLGYYFIDFESGDYLRQYQLSKNPS</sequence>
<proteinExistence type="predicted"/>
<dbReference type="Gene3D" id="3.10.450.40">
    <property type="match status" value="2"/>
</dbReference>
<keyword evidence="2" id="KW-1185">Reference proteome</keyword>
<evidence type="ECO:0000313" key="2">
    <source>
        <dbReference type="Proteomes" id="UP000318138"/>
    </source>
</evidence>
<reference evidence="2" key="1">
    <citation type="submission" date="2019-07" db="EMBL/GenBank/DDBJ databases">
        <title>Bacillus alkalisoli sp. nov. isolated from saline soil.</title>
        <authorList>
            <person name="Sun J.-Q."/>
            <person name="Xu L."/>
        </authorList>
    </citation>
    <scope>NUCLEOTIDE SEQUENCE [LARGE SCALE GENOMIC DNA]</scope>
    <source>
        <strain evidence="2">M4U3P1</strain>
    </source>
</reference>
<protein>
    <recommendedName>
        <fullName evidence="3">DUF5590 domain-containing protein</fullName>
    </recommendedName>
</protein>
<dbReference type="EMBL" id="CP041372">
    <property type="protein sequence ID" value="QKS71127.1"/>
    <property type="molecule type" value="Genomic_DNA"/>
</dbReference>
<dbReference type="RefSeq" id="WP_176009163.1">
    <property type="nucleotide sequence ID" value="NZ_CP041372.2"/>
</dbReference>
<dbReference type="Proteomes" id="UP000318138">
    <property type="component" value="Chromosome"/>
</dbReference>
<dbReference type="AlphaFoldDB" id="A0A859FDG9"/>
<dbReference type="InterPro" id="IPR046350">
    <property type="entry name" value="Cystatin_sf"/>
</dbReference>